<dbReference type="GO" id="GO:1903804">
    <property type="term" value="P:glycine import across plasma membrane"/>
    <property type="evidence" value="ECO:0000318"/>
    <property type="project" value="GO_Central"/>
</dbReference>
<feature type="transmembrane region" description="Helical" evidence="12">
    <location>
        <begin position="12"/>
        <end position="34"/>
    </location>
</feature>
<feature type="disulfide bond" evidence="9">
    <location>
        <begin position="123"/>
        <end position="132"/>
    </location>
</feature>
<dbReference type="Proteomes" id="UP000015101">
    <property type="component" value="Unassembled WGS sequence"/>
</dbReference>
<dbReference type="GO" id="GO:0005283">
    <property type="term" value="F:amino acid:sodium symporter activity"/>
    <property type="evidence" value="ECO:0000318"/>
    <property type="project" value="GO_Central"/>
</dbReference>
<dbReference type="PROSITE" id="PS00754">
    <property type="entry name" value="NA_NEUROTRAN_SYMP_2"/>
    <property type="match status" value="1"/>
</dbReference>
<dbReference type="PROSITE" id="PS00610">
    <property type="entry name" value="NA_NEUROTRAN_SYMP_1"/>
    <property type="match status" value="1"/>
</dbReference>
<feature type="transmembrane region" description="Helical" evidence="12">
    <location>
        <begin position="299"/>
        <end position="324"/>
    </location>
</feature>
<evidence type="ECO:0000313" key="14">
    <source>
        <dbReference type="EnsemblMetazoa" id="HelroP108638"/>
    </source>
</evidence>
<feature type="binding site" evidence="8">
    <location>
        <position position="18"/>
    </location>
    <ligand>
        <name>Na(+)</name>
        <dbReference type="ChEBI" id="CHEBI:29101"/>
        <label>1</label>
    </ligand>
</feature>
<dbReference type="GO" id="GO:0005886">
    <property type="term" value="C:plasma membrane"/>
    <property type="evidence" value="ECO:0000318"/>
    <property type="project" value="GO_Central"/>
</dbReference>
<evidence type="ECO:0000256" key="11">
    <source>
        <dbReference type="SAM" id="MobiDB-lite"/>
    </source>
</evidence>
<dbReference type="InParanoid" id="T1EEL2"/>
<accession>T1EEL2</accession>
<sequence length="688" mass="77878">MERGAWGGKLEFLLTCIGSAVGLGNVWRFPYLLFESGGGAFLIPFVLMLFLIGIPLFYLEITWGQFASLGPLAIFRSIPIFKGIGFGMIFTNITVALYYNVIITWCLYYFFASLTSQLPWEYCNNAWNTKYCATSEQFKNNISNTEGDFIEWNGINMSKSELVTPSEEYFYRKVLQLSPGLEKSGTIVWQLALCLFLAWTLVFLVLIKGIASLGKVVYVTSTFPYLLLTLMLVRGVTLPGASIGIQFYMLPDFSRLADSKKVWSNAAIQIFYALSTCTGALIAMSSYNNFKNNTLRDALIVPIVNVLTSIYAGFVIFSVLGYMADMQGKKVEDVAADGPGLVFVVYPEGLSTMPAAPVWSVLFFLMMMMLGFSSMFGMVECFFVAFMDEFPMLLRKSKERTYLFRGVGILIMYLISLPMVTNGGFYLFSLVDSFTGGFPLLIIGLFELLTLMFVYGYKNFEEDMSMMMGDKPVMFKFFRVTWCIISPFVILLSVIATAVSYKKPTLFNGTYVFPAFGEAIGWLIVTFCLMFIPLYIIYYMRKDLYKLYKQGIQSEPSWGPAKAEDRTGRYKVSRYSRTSYIQKNMTIVVSQRSINSNTTYNVHDLEAGDKDLGSRDEGVNNVAYNYDVDNETTFQANSTYSYLSGSKNDSNKRKQHKNEVNGLDRVDEQPNTTNVEMNFQSKNHVDKF</sequence>
<evidence type="ECO:0000256" key="3">
    <source>
        <dbReference type="ARBA" id="ARBA00022448"/>
    </source>
</evidence>
<evidence type="ECO:0000256" key="7">
    <source>
        <dbReference type="ARBA" id="ARBA00023180"/>
    </source>
</evidence>
<feature type="transmembrane region" description="Helical" evidence="12">
    <location>
        <begin position="269"/>
        <end position="287"/>
    </location>
</feature>
<evidence type="ECO:0000256" key="1">
    <source>
        <dbReference type="ARBA" id="ARBA00004141"/>
    </source>
</evidence>
<dbReference type="GO" id="GO:0046872">
    <property type="term" value="F:metal ion binding"/>
    <property type="evidence" value="ECO:0007669"/>
    <property type="project" value="UniProtKB-KW"/>
</dbReference>
<evidence type="ECO:0000256" key="10">
    <source>
        <dbReference type="RuleBase" id="RU003732"/>
    </source>
</evidence>
<feature type="compositionally biased region" description="Basic and acidic residues" evidence="11">
    <location>
        <begin position="649"/>
        <end position="668"/>
    </location>
</feature>
<evidence type="ECO:0000256" key="5">
    <source>
        <dbReference type="ARBA" id="ARBA00022989"/>
    </source>
</evidence>
<dbReference type="NCBIfam" id="NF037979">
    <property type="entry name" value="Na_transp"/>
    <property type="match status" value="1"/>
</dbReference>
<name>T1EEL2_HELRO</name>
<dbReference type="EnsemblMetazoa" id="HelroT108638">
    <property type="protein sequence ID" value="HelroP108638"/>
    <property type="gene ID" value="HelroG108638"/>
</dbReference>
<dbReference type="OrthoDB" id="6581954at2759"/>
<organism evidence="14 15">
    <name type="scientific">Helobdella robusta</name>
    <name type="common">Californian leech</name>
    <dbReference type="NCBI Taxonomy" id="6412"/>
    <lineage>
        <taxon>Eukaryota</taxon>
        <taxon>Metazoa</taxon>
        <taxon>Spiralia</taxon>
        <taxon>Lophotrochozoa</taxon>
        <taxon>Annelida</taxon>
        <taxon>Clitellata</taxon>
        <taxon>Hirudinea</taxon>
        <taxon>Rhynchobdellida</taxon>
        <taxon>Glossiphoniidae</taxon>
        <taxon>Helobdella</taxon>
    </lineage>
</organism>
<protein>
    <recommendedName>
        <fullName evidence="10">Transporter</fullName>
    </recommendedName>
</protein>
<dbReference type="Pfam" id="PF00209">
    <property type="entry name" value="SNF"/>
    <property type="match status" value="1"/>
</dbReference>
<feature type="binding site" evidence="8">
    <location>
        <position position="20"/>
    </location>
    <ligand>
        <name>Na(+)</name>
        <dbReference type="ChEBI" id="CHEBI:29101"/>
        <label>1</label>
    </ligand>
</feature>
<evidence type="ECO:0000313" key="13">
    <source>
        <dbReference type="EMBL" id="ESN90551.1"/>
    </source>
</evidence>
<reference evidence="15" key="1">
    <citation type="submission" date="2012-12" db="EMBL/GenBank/DDBJ databases">
        <authorList>
            <person name="Hellsten U."/>
            <person name="Grimwood J."/>
            <person name="Chapman J.A."/>
            <person name="Shapiro H."/>
            <person name="Aerts A."/>
            <person name="Otillar R.P."/>
            <person name="Terry A.Y."/>
            <person name="Boore J.L."/>
            <person name="Simakov O."/>
            <person name="Marletaz F."/>
            <person name="Cho S.-J."/>
            <person name="Edsinger-Gonzales E."/>
            <person name="Havlak P."/>
            <person name="Kuo D.-H."/>
            <person name="Larsson T."/>
            <person name="Lv J."/>
            <person name="Arendt D."/>
            <person name="Savage R."/>
            <person name="Osoegawa K."/>
            <person name="de Jong P."/>
            <person name="Lindberg D.R."/>
            <person name="Seaver E.C."/>
            <person name="Weisblat D.A."/>
            <person name="Putnam N.H."/>
            <person name="Grigoriev I.V."/>
            <person name="Rokhsar D.S."/>
        </authorList>
    </citation>
    <scope>NUCLEOTIDE SEQUENCE</scope>
</reference>
<evidence type="ECO:0000256" key="8">
    <source>
        <dbReference type="PIRSR" id="PIRSR600175-1"/>
    </source>
</evidence>
<keyword evidence="6 12" id="KW-0472">Membrane</keyword>
<feature type="transmembrane region" description="Helical" evidence="12">
    <location>
        <begin position="80"/>
        <end position="111"/>
    </location>
</feature>
<feature type="transmembrane region" description="Helical" evidence="12">
    <location>
        <begin position="187"/>
        <end position="211"/>
    </location>
</feature>
<feature type="transmembrane region" description="Helical" evidence="12">
    <location>
        <begin position="477"/>
        <end position="499"/>
    </location>
</feature>
<feature type="binding site" evidence="8">
    <location>
        <position position="374"/>
    </location>
    <ligand>
        <name>Na(+)</name>
        <dbReference type="ChEBI" id="CHEBI:29101"/>
        <label>1</label>
    </ligand>
</feature>
<keyword evidence="10" id="KW-0769">Symport</keyword>
<keyword evidence="8" id="KW-0479">Metal-binding</keyword>
<feature type="binding site" evidence="8">
    <location>
        <position position="25"/>
    </location>
    <ligand>
        <name>Na(+)</name>
        <dbReference type="ChEBI" id="CHEBI:29101"/>
        <label>1</label>
    </ligand>
</feature>
<dbReference type="InterPro" id="IPR037272">
    <property type="entry name" value="SNS_sf"/>
</dbReference>
<dbReference type="InterPro" id="IPR000175">
    <property type="entry name" value="Na/ntran_symport"/>
</dbReference>
<feature type="transmembrane region" description="Helical" evidence="12">
    <location>
        <begin position="407"/>
        <end position="428"/>
    </location>
</feature>
<dbReference type="EMBL" id="KB097753">
    <property type="protein sequence ID" value="ESN90551.1"/>
    <property type="molecule type" value="Genomic_DNA"/>
</dbReference>
<dbReference type="GeneID" id="20195014"/>
<dbReference type="PROSITE" id="PS50267">
    <property type="entry name" value="NA_NEUROTRAN_SYMP_3"/>
    <property type="match status" value="1"/>
</dbReference>
<feature type="transmembrane region" description="Helical" evidence="12">
    <location>
        <begin position="434"/>
        <end position="457"/>
    </location>
</feature>
<keyword evidence="9" id="KW-1015">Disulfide bond</keyword>
<feature type="binding site" evidence="8">
    <location>
        <position position="370"/>
    </location>
    <ligand>
        <name>Na(+)</name>
        <dbReference type="ChEBI" id="CHEBI:29101"/>
        <label>1</label>
    </ligand>
</feature>
<dbReference type="KEGG" id="hro:HELRODRAFT_108638"/>
<feature type="transmembrane region" description="Helical" evidence="12">
    <location>
        <begin position="358"/>
        <end position="386"/>
    </location>
</feature>
<dbReference type="HOGENOM" id="CLU_006855_9_6_1"/>
<dbReference type="PRINTS" id="PR00176">
    <property type="entry name" value="NANEUSMPORT"/>
</dbReference>
<dbReference type="CTD" id="20195014"/>
<reference evidence="13 15" key="2">
    <citation type="journal article" date="2013" name="Nature">
        <title>Insights into bilaterian evolution from three spiralian genomes.</title>
        <authorList>
            <person name="Simakov O."/>
            <person name="Marletaz F."/>
            <person name="Cho S.J."/>
            <person name="Edsinger-Gonzales E."/>
            <person name="Havlak P."/>
            <person name="Hellsten U."/>
            <person name="Kuo D.H."/>
            <person name="Larsson T."/>
            <person name="Lv J."/>
            <person name="Arendt D."/>
            <person name="Savage R."/>
            <person name="Osoegawa K."/>
            <person name="de Jong P."/>
            <person name="Grimwood J."/>
            <person name="Chapman J.A."/>
            <person name="Shapiro H."/>
            <person name="Aerts A."/>
            <person name="Otillar R.P."/>
            <person name="Terry A.Y."/>
            <person name="Boore J.L."/>
            <person name="Grigoriev I.V."/>
            <person name="Lindberg D.R."/>
            <person name="Seaver E.C."/>
            <person name="Weisblat D.A."/>
            <person name="Putnam N.H."/>
            <person name="Rokhsar D.S."/>
        </authorList>
    </citation>
    <scope>NUCLEOTIDE SEQUENCE</scope>
</reference>
<dbReference type="OMA" id="KFDNFCL"/>
<dbReference type="PANTHER" id="PTHR11616">
    <property type="entry name" value="SODIUM/CHLORIDE DEPENDENT TRANSPORTER"/>
    <property type="match status" value="1"/>
</dbReference>
<feature type="binding site" evidence="8">
    <location>
        <position position="305"/>
    </location>
    <ligand>
        <name>Na(+)</name>
        <dbReference type="ChEBI" id="CHEBI:29101"/>
        <label>1</label>
    </ligand>
</feature>
<evidence type="ECO:0000256" key="6">
    <source>
        <dbReference type="ARBA" id="ARBA00023136"/>
    </source>
</evidence>
<proteinExistence type="inferred from homology"/>
<dbReference type="GO" id="GO:0035725">
    <property type="term" value="P:sodium ion transmembrane transport"/>
    <property type="evidence" value="ECO:0000318"/>
    <property type="project" value="GO_Central"/>
</dbReference>
<evidence type="ECO:0000256" key="4">
    <source>
        <dbReference type="ARBA" id="ARBA00022692"/>
    </source>
</evidence>
<feature type="region of interest" description="Disordered" evidence="11">
    <location>
        <begin position="644"/>
        <end position="671"/>
    </location>
</feature>
<keyword evidence="8" id="KW-0915">Sodium</keyword>
<evidence type="ECO:0000256" key="9">
    <source>
        <dbReference type="PIRSR" id="PIRSR600175-2"/>
    </source>
</evidence>
<evidence type="ECO:0000313" key="15">
    <source>
        <dbReference type="Proteomes" id="UP000015101"/>
    </source>
</evidence>
<feature type="binding site" evidence="8">
    <location>
        <position position="21"/>
    </location>
    <ligand>
        <name>Na(+)</name>
        <dbReference type="ChEBI" id="CHEBI:29101"/>
        <label>1</label>
    </ligand>
</feature>
<keyword evidence="15" id="KW-1185">Reference proteome</keyword>
<feature type="transmembrane region" description="Helical" evidence="12">
    <location>
        <begin position="223"/>
        <end position="249"/>
    </location>
</feature>
<keyword evidence="7" id="KW-0325">Glycoprotein</keyword>
<evidence type="ECO:0000256" key="2">
    <source>
        <dbReference type="ARBA" id="ARBA00006459"/>
    </source>
</evidence>
<feature type="transmembrane region" description="Helical" evidence="12">
    <location>
        <begin position="519"/>
        <end position="540"/>
    </location>
</feature>
<dbReference type="eggNOG" id="KOG3660">
    <property type="taxonomic scope" value="Eukaryota"/>
</dbReference>
<feature type="transmembrane region" description="Helical" evidence="12">
    <location>
        <begin position="40"/>
        <end position="59"/>
    </location>
</feature>
<comment type="subcellular location">
    <subcellularLocation>
        <location evidence="1">Membrane</location>
        <topology evidence="1">Multi-pass membrane protein</topology>
    </subcellularLocation>
</comment>
<dbReference type="EMBL" id="AMQM01002285">
    <property type="status" value="NOT_ANNOTATED_CDS"/>
    <property type="molecule type" value="Genomic_DNA"/>
</dbReference>
<keyword evidence="5 12" id="KW-1133">Transmembrane helix</keyword>
<comment type="similarity">
    <text evidence="2 10">Belongs to the sodium:neurotransmitter symporter (SNF) (TC 2.A.22) family.</text>
</comment>
<reference evidence="14" key="3">
    <citation type="submission" date="2015-06" db="UniProtKB">
        <authorList>
            <consortium name="EnsemblMetazoa"/>
        </authorList>
    </citation>
    <scope>IDENTIFICATION</scope>
</reference>
<keyword evidence="4 10" id="KW-0812">Transmembrane</keyword>
<dbReference type="PANTHER" id="PTHR11616:SF321">
    <property type="entry name" value="SODIUM-DEPENDENT NUTRIENT AMINO ACID TRANSPORTER 1-RELATED"/>
    <property type="match status" value="1"/>
</dbReference>
<dbReference type="SUPFAM" id="SSF161070">
    <property type="entry name" value="SNF-like"/>
    <property type="match status" value="1"/>
</dbReference>
<dbReference type="RefSeq" id="XP_009031460.1">
    <property type="nucleotide sequence ID" value="XM_009033212.1"/>
</dbReference>
<gene>
    <name evidence="14" type="primary">20195014</name>
    <name evidence="13" type="ORF">HELRODRAFT_108638</name>
</gene>
<dbReference type="AlphaFoldDB" id="T1EEL2"/>
<evidence type="ECO:0000256" key="12">
    <source>
        <dbReference type="SAM" id="Phobius"/>
    </source>
</evidence>
<keyword evidence="3 10" id="KW-0813">Transport</keyword>